<organism evidence="2 4">
    <name type="scientific">Streptomyces nigrescens</name>
    <dbReference type="NCBI Taxonomy" id="1920"/>
    <lineage>
        <taxon>Bacteria</taxon>
        <taxon>Bacillati</taxon>
        <taxon>Actinomycetota</taxon>
        <taxon>Actinomycetes</taxon>
        <taxon>Kitasatosporales</taxon>
        <taxon>Streptomycetaceae</taxon>
        <taxon>Streptomyces</taxon>
    </lineage>
</organism>
<keyword evidence="5" id="KW-1185">Reference proteome</keyword>
<sequence>MTDTSTSTRRSPLLVPLFALLGVGGLTAYSKADDAHVAAEWAHCGDLPLTWQIYLSAYGALACGVLALALFWWLARRARRRDTWVGDSWPGKLAIAALVVDVPLVALQFFVVWYLYQPSPGGPISCV</sequence>
<gene>
    <name evidence="2" type="ORF">Sliba_37200</name>
    <name evidence="3" type="ORF">STRLI_003708</name>
</gene>
<evidence type="ECO:0000313" key="5">
    <source>
        <dbReference type="Proteomes" id="UP001210609"/>
    </source>
</evidence>
<keyword evidence="1" id="KW-0472">Membrane</keyword>
<dbReference type="RefSeq" id="WP_159487226.1">
    <property type="nucleotide sequence ID" value="NZ_BLIP01000001.1"/>
</dbReference>
<evidence type="ECO:0000256" key="1">
    <source>
        <dbReference type="SAM" id="Phobius"/>
    </source>
</evidence>
<dbReference type="Proteomes" id="UP001210609">
    <property type="component" value="Chromosome"/>
</dbReference>
<feature type="transmembrane region" description="Helical" evidence="1">
    <location>
        <begin position="52"/>
        <end position="74"/>
    </location>
</feature>
<evidence type="ECO:0000313" key="2">
    <source>
        <dbReference type="EMBL" id="GFE23267.1"/>
    </source>
</evidence>
<protein>
    <submittedName>
        <fullName evidence="2">Uncharacterized protein</fullName>
    </submittedName>
</protein>
<proteinExistence type="predicted"/>
<feature type="transmembrane region" description="Helical" evidence="1">
    <location>
        <begin position="95"/>
        <end position="116"/>
    </location>
</feature>
<accession>A0A640TI10</accession>
<reference evidence="2 4" key="1">
    <citation type="submission" date="2019-12" db="EMBL/GenBank/DDBJ databases">
        <title>Whole genome shotgun sequence of Streptomyces libani subsp. libani NBRC 13452.</title>
        <authorList>
            <person name="Ichikawa N."/>
            <person name="Kimura A."/>
            <person name="Kitahashi Y."/>
            <person name="Komaki H."/>
            <person name="Tamura T."/>
        </authorList>
    </citation>
    <scope>NUCLEOTIDE SEQUENCE [LARGE SCALE GENOMIC DNA]</scope>
    <source>
        <strain evidence="2 4">NBRC 13452</strain>
    </source>
</reference>
<evidence type="ECO:0000313" key="4">
    <source>
        <dbReference type="Proteomes" id="UP000429552"/>
    </source>
</evidence>
<dbReference type="Proteomes" id="UP000429552">
    <property type="component" value="Unassembled WGS sequence"/>
</dbReference>
<dbReference type="AlphaFoldDB" id="A0A640TI10"/>
<keyword evidence="1" id="KW-0812">Transmembrane</keyword>
<reference evidence="3 5" key="2">
    <citation type="submission" date="2022-12" db="EMBL/GenBank/DDBJ databases">
        <authorList>
            <person name="Ruckert C."/>
            <person name="Busche T."/>
            <person name="Kalinowski J."/>
            <person name="Wittmann C."/>
        </authorList>
    </citation>
    <scope>NUCLEOTIDE SEQUENCE [LARGE SCALE GENOMIC DNA]</scope>
    <source>
        <strain evidence="3 5">DSM 40555</strain>
    </source>
</reference>
<keyword evidence="1" id="KW-1133">Transmembrane helix</keyword>
<dbReference type="EMBL" id="CP114202">
    <property type="protein sequence ID" value="WAT97737.1"/>
    <property type="molecule type" value="Genomic_DNA"/>
</dbReference>
<name>A0A640TI10_STRNI</name>
<evidence type="ECO:0000313" key="3">
    <source>
        <dbReference type="EMBL" id="WAT97737.1"/>
    </source>
</evidence>
<dbReference type="EMBL" id="BLIP01000001">
    <property type="protein sequence ID" value="GFE23267.1"/>
    <property type="molecule type" value="Genomic_DNA"/>
</dbReference>